<dbReference type="AlphaFoldDB" id="A0A3R5V867"/>
<dbReference type="InterPro" id="IPR042255">
    <property type="entry name" value="EutC_N"/>
</dbReference>
<dbReference type="KEGG" id="cmah:C1I91_12370"/>
<dbReference type="EC" id="4.3.1.7" evidence="5"/>
<reference evidence="7 8" key="1">
    <citation type="submission" date="2018-01" db="EMBL/GenBank/DDBJ databases">
        <title>Genome Sequencing and Assembly of Anaerobacter polyendosporus strain CT4.</title>
        <authorList>
            <person name="Tachaapaikoon C."/>
            <person name="Sutheeworapong S."/>
            <person name="Jenjaroenpun P."/>
            <person name="Wongsurawat T."/>
            <person name="Nookeaw I."/>
            <person name="Cheawchanlertfa P."/>
            <person name="Kosugi A."/>
            <person name="Cheevadhanarak S."/>
            <person name="Ratanakhanokchai K."/>
        </authorList>
    </citation>
    <scope>NUCLEOTIDE SEQUENCE [LARGE SCALE GENOMIC DNA]</scope>
    <source>
        <strain evidence="7 8">CT4</strain>
    </source>
</reference>
<evidence type="ECO:0000313" key="8">
    <source>
        <dbReference type="Proteomes" id="UP000286268"/>
    </source>
</evidence>
<dbReference type="GO" id="GO:0046336">
    <property type="term" value="P:ethanolamine catabolic process"/>
    <property type="evidence" value="ECO:0007669"/>
    <property type="project" value="UniProtKB-UniRule"/>
</dbReference>
<keyword evidence="2 5" id="KW-0456">Lyase</keyword>
<dbReference type="Pfam" id="PF05985">
    <property type="entry name" value="EutC"/>
    <property type="match status" value="1"/>
</dbReference>
<gene>
    <name evidence="5" type="primary">eutC</name>
    <name evidence="7" type="ORF">C1I91_12370</name>
</gene>
<evidence type="ECO:0000256" key="1">
    <source>
        <dbReference type="ARBA" id="ARBA00022628"/>
    </source>
</evidence>
<accession>A0A3R5V867</accession>
<evidence type="ECO:0000256" key="6">
    <source>
        <dbReference type="SAM" id="MobiDB-lite"/>
    </source>
</evidence>
<evidence type="ECO:0000313" key="7">
    <source>
        <dbReference type="EMBL" id="QAA32369.1"/>
    </source>
</evidence>
<comment type="similarity">
    <text evidence="5">Belongs to the EutC family.</text>
</comment>
<feature type="region of interest" description="Disordered" evidence="6">
    <location>
        <begin position="1"/>
        <end position="22"/>
    </location>
</feature>
<protein>
    <recommendedName>
        <fullName evidence="5">Ethanolamine ammonia-lyase small subunit</fullName>
        <shortName evidence="5">EAL small subunit</shortName>
        <ecNumber evidence="5">4.3.1.7</ecNumber>
    </recommendedName>
</protein>
<keyword evidence="4 5" id="KW-1283">Bacterial microcompartment</keyword>
<dbReference type="GO" id="GO:0009350">
    <property type="term" value="C:ethanolamine ammonia-lyase complex"/>
    <property type="evidence" value="ECO:0007669"/>
    <property type="project" value="UniProtKB-UniRule"/>
</dbReference>
<comment type="subunit">
    <text evidence="5">The basic unit is a heterodimer which dimerizes to form tetramers. The heterotetramers trimerize; 6 large subunits form a core ring with 6 small subunits projecting outwards.</text>
</comment>
<dbReference type="PIRSF" id="PIRSF018982">
    <property type="entry name" value="EutC"/>
    <property type="match status" value="1"/>
</dbReference>
<feature type="binding site" evidence="5">
    <location>
        <position position="169"/>
    </location>
    <ligand>
        <name>adenosylcob(III)alamin</name>
        <dbReference type="ChEBI" id="CHEBI:18408"/>
    </ligand>
</feature>
<dbReference type="Proteomes" id="UP000286268">
    <property type="component" value="Chromosome"/>
</dbReference>
<dbReference type="PANTHER" id="PTHR39330:SF1">
    <property type="entry name" value="ETHANOLAMINE AMMONIA-LYASE SMALL SUBUNIT"/>
    <property type="match status" value="1"/>
</dbReference>
<evidence type="ECO:0000256" key="3">
    <source>
        <dbReference type="ARBA" id="ARBA00023285"/>
    </source>
</evidence>
<evidence type="ECO:0000256" key="5">
    <source>
        <dbReference type="HAMAP-Rule" id="MF_00601"/>
    </source>
</evidence>
<comment type="catalytic activity">
    <reaction evidence="5">
        <text>ethanolamine = acetaldehyde + NH4(+)</text>
        <dbReference type="Rhea" id="RHEA:15313"/>
        <dbReference type="ChEBI" id="CHEBI:15343"/>
        <dbReference type="ChEBI" id="CHEBI:28938"/>
        <dbReference type="ChEBI" id="CHEBI:57603"/>
        <dbReference type="EC" id="4.3.1.7"/>
    </reaction>
</comment>
<evidence type="ECO:0000256" key="2">
    <source>
        <dbReference type="ARBA" id="ARBA00023239"/>
    </source>
</evidence>
<feature type="binding site" evidence="5">
    <location>
        <position position="190"/>
    </location>
    <ligand>
        <name>adenosylcob(III)alamin</name>
        <dbReference type="ChEBI" id="CHEBI:18408"/>
    </ligand>
</feature>
<keyword evidence="8" id="KW-1185">Reference proteome</keyword>
<comment type="function">
    <text evidence="5">Catalyzes the deamination of various vicinal amino-alcohols to oxo compounds. Allows this organism to utilize ethanolamine as the sole source of nitrogen and carbon in the presence of external vitamin B12.</text>
</comment>
<dbReference type="GO" id="GO:0008851">
    <property type="term" value="F:ethanolamine ammonia-lyase activity"/>
    <property type="evidence" value="ECO:0007669"/>
    <property type="project" value="UniProtKB-UniRule"/>
</dbReference>
<keyword evidence="1 5" id="KW-0846">Cobalamin</keyword>
<dbReference type="Gene3D" id="1.10.30.40">
    <property type="entry name" value="Ethanolamine ammonia-lyase light chain (EutC), N-terminal domain"/>
    <property type="match status" value="1"/>
</dbReference>
<dbReference type="InterPro" id="IPR009246">
    <property type="entry name" value="EutC"/>
</dbReference>
<organism evidence="7 8">
    <name type="scientific">Clostridium manihotivorum</name>
    <dbReference type="NCBI Taxonomy" id="2320868"/>
    <lineage>
        <taxon>Bacteria</taxon>
        <taxon>Bacillati</taxon>
        <taxon>Bacillota</taxon>
        <taxon>Clostridia</taxon>
        <taxon>Eubacteriales</taxon>
        <taxon>Clostridiaceae</taxon>
        <taxon>Clostridium</taxon>
    </lineage>
</organism>
<sequence>MEEDLIDNTLENDSNSSDSKDKHLEKEGCIMLKQATPARICLGRAGTRYKTSTYLSLRADHAVAMDAVWSYVDEKVVDELGFFKVQTLVEDKEQYITRPDLGRCFSEQVLKDIKENCIKDVDVQIIAGDGLSSPAITSNLKEIYPMLVDGLKAKGYKLGTPIFVKYARVATMDKISEVLNAKVTLILIGERPGLATGESMSCYMAYEASSKKLESQRTVVSNIHKNGMPPVEAGAQIVQLIEILLKEKKSGIELKL</sequence>
<dbReference type="GO" id="GO:0031419">
    <property type="term" value="F:cobalamin binding"/>
    <property type="evidence" value="ECO:0007669"/>
    <property type="project" value="UniProtKB-UniRule"/>
</dbReference>
<evidence type="ECO:0000256" key="4">
    <source>
        <dbReference type="ARBA" id="ARBA00024446"/>
    </source>
</evidence>
<dbReference type="Gene3D" id="3.40.50.11240">
    <property type="entry name" value="Ethanolamine ammonia-lyase light chain (EutC)"/>
    <property type="match status" value="1"/>
</dbReference>
<dbReference type="GO" id="GO:0031471">
    <property type="term" value="C:ethanolamine degradation polyhedral organelle"/>
    <property type="evidence" value="ECO:0007669"/>
    <property type="project" value="UniProtKB-UniRule"/>
</dbReference>
<dbReference type="InterPro" id="IPR042251">
    <property type="entry name" value="EutC_C"/>
</dbReference>
<dbReference type="UniPathway" id="UPA00560"/>
<comment type="pathway">
    <text evidence="5">Amine and polyamine degradation; ethanolamine degradation.</text>
</comment>
<name>A0A3R5V867_9CLOT</name>
<dbReference type="GO" id="GO:0006520">
    <property type="term" value="P:amino acid metabolic process"/>
    <property type="evidence" value="ECO:0007669"/>
    <property type="project" value="InterPro"/>
</dbReference>
<dbReference type="HAMAP" id="MF_00601">
    <property type="entry name" value="EutC"/>
    <property type="match status" value="1"/>
</dbReference>
<comment type="subcellular location">
    <subcellularLocation>
        <location evidence="5">Bacterial microcompartment</location>
    </subcellularLocation>
</comment>
<keyword evidence="3 5" id="KW-0170">Cobalt</keyword>
<proteinExistence type="inferred from homology"/>
<dbReference type="PANTHER" id="PTHR39330">
    <property type="entry name" value="ETHANOLAMINE AMMONIA-LYASE LIGHT CHAIN"/>
    <property type="match status" value="1"/>
</dbReference>
<dbReference type="EMBL" id="CP025746">
    <property type="protein sequence ID" value="QAA32369.1"/>
    <property type="molecule type" value="Genomic_DNA"/>
</dbReference>
<dbReference type="NCBIfam" id="NF003971">
    <property type="entry name" value="PRK05465.1"/>
    <property type="match status" value="1"/>
</dbReference>
<comment type="cofactor">
    <cofactor evidence="5">
        <name>adenosylcob(III)alamin</name>
        <dbReference type="ChEBI" id="CHEBI:18408"/>
    </cofactor>
    <text evidence="5">Binds between the large and small subunits.</text>
</comment>
<dbReference type="OrthoDB" id="114248at2"/>